<dbReference type="RefSeq" id="WP_160553811.1">
    <property type="nucleotide sequence ID" value="NZ_CP047650.1"/>
</dbReference>
<feature type="region of interest" description="Disordered" evidence="1">
    <location>
        <begin position="69"/>
        <end position="134"/>
    </location>
</feature>
<proteinExistence type="predicted"/>
<organism evidence="2 3">
    <name type="scientific">Xylophilus rhododendri</name>
    <dbReference type="NCBI Taxonomy" id="2697032"/>
    <lineage>
        <taxon>Bacteria</taxon>
        <taxon>Pseudomonadati</taxon>
        <taxon>Pseudomonadota</taxon>
        <taxon>Betaproteobacteria</taxon>
        <taxon>Burkholderiales</taxon>
        <taxon>Xylophilus</taxon>
    </lineage>
</organism>
<feature type="region of interest" description="Disordered" evidence="1">
    <location>
        <begin position="21"/>
        <end position="57"/>
    </location>
</feature>
<dbReference type="Proteomes" id="UP000464787">
    <property type="component" value="Chromosome"/>
</dbReference>
<dbReference type="EMBL" id="CP047650">
    <property type="protein sequence ID" value="QHJ00001.1"/>
    <property type="molecule type" value="Genomic_DNA"/>
</dbReference>
<name>A0A857J7I9_9BURK</name>
<keyword evidence="3" id="KW-1185">Reference proteome</keyword>
<evidence type="ECO:0000256" key="1">
    <source>
        <dbReference type="SAM" id="MobiDB-lite"/>
    </source>
</evidence>
<dbReference type="AlphaFoldDB" id="A0A857J7I9"/>
<protein>
    <submittedName>
        <fullName evidence="2">Uncharacterized protein</fullName>
    </submittedName>
</protein>
<feature type="compositionally biased region" description="Polar residues" evidence="1">
    <location>
        <begin position="32"/>
        <end position="45"/>
    </location>
</feature>
<dbReference type="KEGG" id="xyk:GT347_19655"/>
<reference evidence="2 3" key="1">
    <citation type="submission" date="2020-01" db="EMBL/GenBank/DDBJ databases">
        <title>Genome sequencing of strain KACC 21265.</title>
        <authorList>
            <person name="Heo J."/>
            <person name="Kim S.-J."/>
            <person name="Kim J.-S."/>
            <person name="Hong S.-B."/>
            <person name="Kwon S.-W."/>
        </authorList>
    </citation>
    <scope>NUCLEOTIDE SEQUENCE [LARGE SCALE GENOMIC DNA]</scope>
    <source>
        <strain evidence="2 3">KACC 21265</strain>
    </source>
</reference>
<evidence type="ECO:0000313" key="3">
    <source>
        <dbReference type="Proteomes" id="UP000464787"/>
    </source>
</evidence>
<evidence type="ECO:0000313" key="2">
    <source>
        <dbReference type="EMBL" id="QHJ00001.1"/>
    </source>
</evidence>
<gene>
    <name evidence="2" type="ORF">GT347_19655</name>
</gene>
<feature type="compositionally biased region" description="Low complexity" evidence="1">
    <location>
        <begin position="107"/>
        <end position="120"/>
    </location>
</feature>
<sequence length="306" mass="32555">MSDISPLFTPSQGLAAVLKSAAPEPATAVSHPASSAATHRVTSPEIQDLIQKLTRPPVRMRPRLVAVARAPAGKPRSPAHHAEESVVDEGFFGDTGKTSAIGGKGQSGHSDQSGSQQQDSHGGHPDGASAPAGVEAGFDISRSASPSTENGHLARACADLPERCARHCQAHGIQAMPAFLRETMGKLLPEFLQDLAERLAAQLRTREDGGPLDLVGPIRTVCEDLQNRMRPLHATYGLQHYLLSDVRETLCSAEDPLDRKVQDHEPAVPLLRQLLGDSVYLLLPVLFMACVARPPQTVLEPTGDAA</sequence>
<accession>A0A857J7I9</accession>